<gene>
    <name evidence="2" type="ORF">COT34_01870</name>
</gene>
<protein>
    <recommendedName>
        <fullName evidence="4">Type II toxin-antitoxin system mRNA interferase toxin, RelE/StbE family</fullName>
    </recommendedName>
</protein>
<dbReference type="Pfam" id="PF05016">
    <property type="entry name" value="ParE_toxin"/>
    <property type="match status" value="1"/>
</dbReference>
<dbReference type="SUPFAM" id="SSF143011">
    <property type="entry name" value="RelE-like"/>
    <property type="match status" value="1"/>
</dbReference>
<dbReference type="AlphaFoldDB" id="A0A2M6T0C3"/>
<evidence type="ECO:0008006" key="4">
    <source>
        <dbReference type="Google" id="ProtNLM"/>
    </source>
</evidence>
<reference evidence="3" key="1">
    <citation type="submission" date="2017-09" db="EMBL/GenBank/DDBJ databases">
        <title>Depth-based differentiation of microbial function through sediment-hosted aquifers and enrichment of novel symbionts in the deep terrestrial subsurface.</title>
        <authorList>
            <person name="Probst A.J."/>
            <person name="Ladd B."/>
            <person name="Jarett J.K."/>
            <person name="Geller-Mcgrath D.E."/>
            <person name="Sieber C.M.K."/>
            <person name="Emerson J.B."/>
            <person name="Anantharaman K."/>
            <person name="Thomas B.C."/>
            <person name="Malmstrom R."/>
            <person name="Stieglmeier M."/>
            <person name="Klingl A."/>
            <person name="Woyke T."/>
            <person name="Ryan C.M."/>
            <person name="Banfield J.F."/>
        </authorList>
    </citation>
    <scope>NUCLEOTIDE SEQUENCE [LARGE SCALE GENOMIC DNA]</scope>
</reference>
<sequence length="83" mass="10079">MYRVHLRKKAKKELNKIPPEFKKRIIASLLYLSQDPFIGEPLLGQFKGFYSLHLHPYRIIYTIYKNQLLVIIERIRHHKDAYK</sequence>
<keyword evidence="1" id="KW-1277">Toxin-antitoxin system</keyword>
<comment type="caution">
    <text evidence="2">The sequence shown here is derived from an EMBL/GenBank/DDBJ whole genome shotgun (WGS) entry which is preliminary data.</text>
</comment>
<organism evidence="2 3">
    <name type="scientific">Candidatus Nealsonbacteria bacterium CG08_land_8_20_14_0_20_43_11</name>
    <dbReference type="NCBI Taxonomy" id="1974706"/>
    <lineage>
        <taxon>Bacteria</taxon>
        <taxon>Candidatus Nealsoniibacteriota</taxon>
    </lineage>
</organism>
<name>A0A2M6T0C3_9BACT</name>
<dbReference type="InterPro" id="IPR007712">
    <property type="entry name" value="RelE/ParE_toxin"/>
</dbReference>
<proteinExistence type="predicted"/>
<dbReference type="EMBL" id="PEYE01000033">
    <property type="protein sequence ID" value="PIS38779.1"/>
    <property type="molecule type" value="Genomic_DNA"/>
</dbReference>
<evidence type="ECO:0000313" key="3">
    <source>
        <dbReference type="Proteomes" id="UP000229390"/>
    </source>
</evidence>
<dbReference type="Proteomes" id="UP000229390">
    <property type="component" value="Unassembled WGS sequence"/>
</dbReference>
<accession>A0A2M6T0C3</accession>
<dbReference type="Gene3D" id="3.30.2310.20">
    <property type="entry name" value="RelE-like"/>
    <property type="match status" value="1"/>
</dbReference>
<dbReference type="InterPro" id="IPR035093">
    <property type="entry name" value="RelE/ParE_toxin_dom_sf"/>
</dbReference>
<dbReference type="NCBIfam" id="TIGR02385">
    <property type="entry name" value="RelE_StbE"/>
    <property type="match status" value="1"/>
</dbReference>
<evidence type="ECO:0000256" key="1">
    <source>
        <dbReference type="ARBA" id="ARBA00022649"/>
    </source>
</evidence>
<evidence type="ECO:0000313" key="2">
    <source>
        <dbReference type="EMBL" id="PIS38779.1"/>
    </source>
</evidence>